<comment type="caution">
    <text evidence="1">The sequence shown here is derived from an EMBL/GenBank/DDBJ whole genome shotgun (WGS) entry which is preliminary data.</text>
</comment>
<sequence>MEKGEERSKLKYLFNYPCFGSMRHFLLCIYGTESA</sequence>
<accession>A0A1R3GWG3</accession>
<organism evidence="1 2">
    <name type="scientific">Corchorus capsularis</name>
    <name type="common">Jute</name>
    <dbReference type="NCBI Taxonomy" id="210143"/>
    <lineage>
        <taxon>Eukaryota</taxon>
        <taxon>Viridiplantae</taxon>
        <taxon>Streptophyta</taxon>
        <taxon>Embryophyta</taxon>
        <taxon>Tracheophyta</taxon>
        <taxon>Spermatophyta</taxon>
        <taxon>Magnoliopsida</taxon>
        <taxon>eudicotyledons</taxon>
        <taxon>Gunneridae</taxon>
        <taxon>Pentapetalae</taxon>
        <taxon>rosids</taxon>
        <taxon>malvids</taxon>
        <taxon>Malvales</taxon>
        <taxon>Malvaceae</taxon>
        <taxon>Grewioideae</taxon>
        <taxon>Apeibeae</taxon>
        <taxon>Corchorus</taxon>
    </lineage>
</organism>
<reference evidence="1 2" key="1">
    <citation type="submission" date="2013-09" db="EMBL/GenBank/DDBJ databases">
        <title>Corchorus capsularis genome sequencing.</title>
        <authorList>
            <person name="Alam M."/>
            <person name="Haque M.S."/>
            <person name="Islam M.S."/>
            <person name="Emdad E.M."/>
            <person name="Islam M.M."/>
            <person name="Ahmed B."/>
            <person name="Halim A."/>
            <person name="Hossen Q.M.M."/>
            <person name="Hossain M.Z."/>
            <person name="Ahmed R."/>
            <person name="Khan M.M."/>
            <person name="Islam R."/>
            <person name="Rashid M.M."/>
            <person name="Khan S.A."/>
            <person name="Rahman M.S."/>
            <person name="Alam M."/>
        </authorList>
    </citation>
    <scope>NUCLEOTIDE SEQUENCE [LARGE SCALE GENOMIC DNA]</scope>
    <source>
        <strain evidence="2">cv. CVL-1</strain>
        <tissue evidence="1">Whole seedling</tissue>
    </source>
</reference>
<keyword evidence="2" id="KW-1185">Reference proteome</keyword>
<dbReference type="Gramene" id="OMO62377">
    <property type="protein sequence ID" value="OMO62377"/>
    <property type="gene ID" value="CCACVL1_22865"/>
</dbReference>
<evidence type="ECO:0000313" key="1">
    <source>
        <dbReference type="EMBL" id="OMO62377.1"/>
    </source>
</evidence>
<protein>
    <submittedName>
        <fullName evidence="1">Uncharacterized protein</fullName>
    </submittedName>
</protein>
<name>A0A1R3GWG3_COCAP</name>
<gene>
    <name evidence="1" type="ORF">CCACVL1_22865</name>
</gene>
<evidence type="ECO:0000313" key="2">
    <source>
        <dbReference type="Proteomes" id="UP000188268"/>
    </source>
</evidence>
<dbReference type="EMBL" id="AWWV01013254">
    <property type="protein sequence ID" value="OMO62377.1"/>
    <property type="molecule type" value="Genomic_DNA"/>
</dbReference>
<dbReference type="Proteomes" id="UP000188268">
    <property type="component" value="Unassembled WGS sequence"/>
</dbReference>
<dbReference type="AlphaFoldDB" id="A0A1R3GWG3"/>
<proteinExistence type="predicted"/>